<gene>
    <name evidence="10" type="primary">trxB</name>
    <name evidence="10" type="ORF">GKZ57_00050</name>
</gene>
<evidence type="ECO:0000313" key="11">
    <source>
        <dbReference type="Proteomes" id="UP000437824"/>
    </source>
</evidence>
<dbReference type="InterPro" id="IPR008255">
    <property type="entry name" value="Pyr_nucl-diS_OxRdtase_2_AS"/>
</dbReference>
<feature type="domain" description="FAD/NAD(P)-binding" evidence="9">
    <location>
        <begin position="5"/>
        <end position="292"/>
    </location>
</feature>
<dbReference type="Pfam" id="PF07992">
    <property type="entry name" value="Pyr_redox_2"/>
    <property type="match status" value="1"/>
</dbReference>
<dbReference type="SUPFAM" id="SSF51905">
    <property type="entry name" value="FAD/NAD(P)-binding domain"/>
    <property type="match status" value="1"/>
</dbReference>
<keyword evidence="8" id="KW-0521">NADP</keyword>
<dbReference type="InterPro" id="IPR050097">
    <property type="entry name" value="Ferredoxin-NADP_redctase_2"/>
</dbReference>
<dbReference type="Proteomes" id="UP000437824">
    <property type="component" value="Unassembled WGS sequence"/>
</dbReference>
<dbReference type="Gene3D" id="3.50.50.60">
    <property type="entry name" value="FAD/NAD(P)-binding domain"/>
    <property type="match status" value="2"/>
</dbReference>
<dbReference type="PANTHER" id="PTHR48105">
    <property type="entry name" value="THIOREDOXIN REDUCTASE 1-RELATED-RELATED"/>
    <property type="match status" value="1"/>
</dbReference>
<protein>
    <recommendedName>
        <fullName evidence="7">Thioredoxin reductase</fullName>
        <ecNumber evidence="7">1.8.1.9</ecNumber>
    </recommendedName>
</protein>
<comment type="similarity">
    <text evidence="1 7">Belongs to the class-II pyridine nucleotide-disulfide oxidoreductase family.</text>
</comment>
<dbReference type="EC" id="1.8.1.9" evidence="7"/>
<dbReference type="RefSeq" id="WP_154779413.1">
    <property type="nucleotide sequence ID" value="NZ_WMBC01000001.1"/>
</dbReference>
<dbReference type="InterPro" id="IPR023753">
    <property type="entry name" value="FAD/NAD-binding_dom"/>
</dbReference>
<keyword evidence="4 7" id="KW-0560">Oxidoreductase</keyword>
<sequence length="307" mass="32948">MSEIYDIAILGAGPAGISAVIYAARARLKILWLDKQFTVGGQIQNTYEVDNYPGLPGISGMDLGEAFENHAQKLGGSPVRENVLAVEDTGAEKIIRTKKNEYRARTVVLACGASHRMLEIPGEQEFSGMGVSYCATCDGAFFKDKTAVVVGGGNIAAEDALFLSRICRKVYMVHRRDALRADQILQDSLAAAENIEMVWDSVAVEIQGTDSVTGLKIRNVKDNSESVIPADGVFIAIGIIPNTARFKEIVPLDEHGYIIAGEEGITGTPGIFAAGDIRTKKLRQVVTAVADGANTVASVQDYLLTNR</sequence>
<dbReference type="NCBIfam" id="TIGR01292">
    <property type="entry name" value="TRX_reduct"/>
    <property type="match status" value="1"/>
</dbReference>
<comment type="subunit">
    <text evidence="7">Homodimer.</text>
</comment>
<name>A0A844GHB7_9FIRM</name>
<proteinExistence type="inferred from homology"/>
<evidence type="ECO:0000256" key="5">
    <source>
        <dbReference type="ARBA" id="ARBA00023157"/>
    </source>
</evidence>
<dbReference type="EMBL" id="WMBC01000001">
    <property type="protein sequence ID" value="MTD59707.1"/>
    <property type="molecule type" value="Genomic_DNA"/>
</dbReference>
<evidence type="ECO:0000256" key="1">
    <source>
        <dbReference type="ARBA" id="ARBA00009333"/>
    </source>
</evidence>
<keyword evidence="5" id="KW-1015">Disulfide bond</keyword>
<keyword evidence="6 7" id="KW-0676">Redox-active center</keyword>
<comment type="cofactor">
    <cofactor evidence="8">
        <name>FAD</name>
        <dbReference type="ChEBI" id="CHEBI:57692"/>
    </cofactor>
    <text evidence="8">Binds 1 FAD per subunit.</text>
</comment>
<dbReference type="PROSITE" id="PS00573">
    <property type="entry name" value="PYRIDINE_REDOX_2"/>
    <property type="match status" value="1"/>
</dbReference>
<evidence type="ECO:0000256" key="4">
    <source>
        <dbReference type="ARBA" id="ARBA00023002"/>
    </source>
</evidence>
<evidence type="ECO:0000256" key="3">
    <source>
        <dbReference type="ARBA" id="ARBA00022827"/>
    </source>
</evidence>
<evidence type="ECO:0000256" key="8">
    <source>
        <dbReference type="RuleBase" id="RU003881"/>
    </source>
</evidence>
<comment type="catalytic activity">
    <reaction evidence="7">
        <text>[thioredoxin]-dithiol + NADP(+) = [thioredoxin]-disulfide + NADPH + H(+)</text>
        <dbReference type="Rhea" id="RHEA:20345"/>
        <dbReference type="Rhea" id="RHEA-COMP:10698"/>
        <dbReference type="Rhea" id="RHEA-COMP:10700"/>
        <dbReference type="ChEBI" id="CHEBI:15378"/>
        <dbReference type="ChEBI" id="CHEBI:29950"/>
        <dbReference type="ChEBI" id="CHEBI:50058"/>
        <dbReference type="ChEBI" id="CHEBI:57783"/>
        <dbReference type="ChEBI" id="CHEBI:58349"/>
        <dbReference type="EC" id="1.8.1.9"/>
    </reaction>
</comment>
<dbReference type="PRINTS" id="PR00469">
    <property type="entry name" value="PNDRDTASEII"/>
</dbReference>
<evidence type="ECO:0000313" key="10">
    <source>
        <dbReference type="EMBL" id="MTD59707.1"/>
    </source>
</evidence>
<dbReference type="PRINTS" id="PR00368">
    <property type="entry name" value="FADPNR"/>
</dbReference>
<keyword evidence="2 7" id="KW-0285">Flavoprotein</keyword>
<dbReference type="InterPro" id="IPR036188">
    <property type="entry name" value="FAD/NAD-bd_sf"/>
</dbReference>
<comment type="caution">
    <text evidence="10">The sequence shown here is derived from an EMBL/GenBank/DDBJ whole genome shotgun (WGS) entry which is preliminary data.</text>
</comment>
<dbReference type="InterPro" id="IPR005982">
    <property type="entry name" value="Thioredox_Rdtase"/>
</dbReference>
<keyword evidence="3 7" id="KW-0274">FAD</keyword>
<evidence type="ECO:0000256" key="7">
    <source>
        <dbReference type="RuleBase" id="RU003880"/>
    </source>
</evidence>
<dbReference type="GO" id="GO:0004791">
    <property type="term" value="F:thioredoxin-disulfide reductase (NADPH) activity"/>
    <property type="evidence" value="ECO:0007669"/>
    <property type="project" value="UniProtKB-UniRule"/>
</dbReference>
<evidence type="ECO:0000259" key="9">
    <source>
        <dbReference type="Pfam" id="PF07992"/>
    </source>
</evidence>
<organism evidence="10 11">
    <name type="scientific">Blautia luti DSM 14534 = JCM 17040</name>
    <dbReference type="NCBI Taxonomy" id="649762"/>
    <lineage>
        <taxon>Bacteria</taxon>
        <taxon>Bacillati</taxon>
        <taxon>Bacillota</taxon>
        <taxon>Clostridia</taxon>
        <taxon>Lachnospirales</taxon>
        <taxon>Lachnospiraceae</taxon>
        <taxon>Blautia</taxon>
    </lineage>
</organism>
<dbReference type="GO" id="GO:0019430">
    <property type="term" value="P:removal of superoxide radicals"/>
    <property type="evidence" value="ECO:0007669"/>
    <property type="project" value="UniProtKB-UniRule"/>
</dbReference>
<evidence type="ECO:0000256" key="2">
    <source>
        <dbReference type="ARBA" id="ARBA00022630"/>
    </source>
</evidence>
<dbReference type="GO" id="GO:0005737">
    <property type="term" value="C:cytoplasm"/>
    <property type="evidence" value="ECO:0007669"/>
    <property type="project" value="InterPro"/>
</dbReference>
<evidence type="ECO:0000256" key="6">
    <source>
        <dbReference type="ARBA" id="ARBA00023284"/>
    </source>
</evidence>
<dbReference type="AlphaFoldDB" id="A0A844GHB7"/>
<reference evidence="10 11" key="1">
    <citation type="submission" date="2019-11" db="EMBL/GenBank/DDBJ databases">
        <title>Draft genome sequence of Blautia luti DSM 14534T, isolated from human stool.</title>
        <authorList>
            <person name="Ortiz R."/>
            <person name="Melis-Arcos F."/>
            <person name="Covarrubias P."/>
            <person name="Cardenas J.P."/>
            <person name="Perez-Donoso J."/>
            <person name="Almonacid D."/>
        </authorList>
    </citation>
    <scope>NUCLEOTIDE SEQUENCE [LARGE SCALE GENOMIC DNA]</scope>
    <source>
        <strain evidence="10 11">DSM 14534</strain>
    </source>
</reference>
<accession>A0A844GHB7</accession>